<comment type="caution">
    <text evidence="3">The sequence shown here is derived from an EMBL/GenBank/DDBJ whole genome shotgun (WGS) entry which is preliminary data.</text>
</comment>
<protein>
    <submittedName>
        <fullName evidence="3">WD domain containing protein</fullName>
    </submittedName>
</protein>
<feature type="coiled-coil region" evidence="1">
    <location>
        <begin position="43"/>
        <end position="77"/>
    </location>
</feature>
<accession>A0A1Y3AZM1</accession>
<gene>
    <name evidence="3" type="ORF">BLA29_004478</name>
</gene>
<evidence type="ECO:0000313" key="4">
    <source>
        <dbReference type="Proteomes" id="UP000194236"/>
    </source>
</evidence>
<proteinExistence type="predicted"/>
<dbReference type="EMBL" id="MUJZ01049211">
    <property type="protein sequence ID" value="OTF73980.1"/>
    <property type="molecule type" value="Genomic_DNA"/>
</dbReference>
<dbReference type="Proteomes" id="UP000194236">
    <property type="component" value="Unassembled WGS sequence"/>
</dbReference>
<dbReference type="AlphaFoldDB" id="A0A1Y3AZM1"/>
<organism evidence="3 4">
    <name type="scientific">Euroglyphus maynei</name>
    <name type="common">Mayne's house dust mite</name>
    <dbReference type="NCBI Taxonomy" id="6958"/>
    <lineage>
        <taxon>Eukaryota</taxon>
        <taxon>Metazoa</taxon>
        <taxon>Ecdysozoa</taxon>
        <taxon>Arthropoda</taxon>
        <taxon>Chelicerata</taxon>
        <taxon>Arachnida</taxon>
        <taxon>Acari</taxon>
        <taxon>Acariformes</taxon>
        <taxon>Sarcoptiformes</taxon>
        <taxon>Astigmata</taxon>
        <taxon>Psoroptidia</taxon>
        <taxon>Analgoidea</taxon>
        <taxon>Pyroglyphidae</taxon>
        <taxon>Pyroglyphinae</taxon>
        <taxon>Euroglyphus</taxon>
    </lineage>
</organism>
<sequence>MEEFIGLSTDESFISNNSSLSIVGGGDGINCDRSNMNTVFIRFAELEKKLSDQSDEIVCLKSTLADVLRRLNQLEGRAIVTTSYHHLSPASHHHHQNNSNGKNVYNNRGNIFTGKIYGKNLSSLSNGNATNLQNNNEQITSPLYPSNNRRYLSSTSLQYDTTTTPISSPQMNNNYRSISSMNHSKSLMRMNSGSNLKSMKRWSASQDIRFSSIDPNIKKNIFGSVYNLHALKNTINTNNQNNNNNNNRRSGNLKDFYYNQVEGVIKFNICDRQIIINIPTDLLQTYTIKNVTSPPLQRLKLEWA</sequence>
<dbReference type="CDD" id="cd21931">
    <property type="entry name" value="TD_EMAP-like"/>
    <property type="match status" value="1"/>
</dbReference>
<feature type="region of interest" description="Disordered" evidence="2">
    <location>
        <begin position="128"/>
        <end position="147"/>
    </location>
</feature>
<name>A0A1Y3AZM1_EURMA</name>
<evidence type="ECO:0000256" key="2">
    <source>
        <dbReference type="SAM" id="MobiDB-lite"/>
    </source>
</evidence>
<reference evidence="3 4" key="1">
    <citation type="submission" date="2017-03" db="EMBL/GenBank/DDBJ databases">
        <title>Genome Survey of Euroglyphus maynei.</title>
        <authorList>
            <person name="Arlian L.G."/>
            <person name="Morgan M.S."/>
            <person name="Rider S.D."/>
        </authorList>
    </citation>
    <scope>NUCLEOTIDE SEQUENCE [LARGE SCALE GENOMIC DNA]</scope>
    <source>
        <strain evidence="3">Arlian Lab</strain>
        <tissue evidence="3">Whole body</tissue>
    </source>
</reference>
<evidence type="ECO:0000256" key="1">
    <source>
        <dbReference type="SAM" id="Coils"/>
    </source>
</evidence>
<dbReference type="OrthoDB" id="47802at2759"/>
<evidence type="ECO:0000313" key="3">
    <source>
        <dbReference type="EMBL" id="OTF73980.1"/>
    </source>
</evidence>
<dbReference type="InterPro" id="IPR049813">
    <property type="entry name" value="Elp-1-like_TD"/>
</dbReference>
<keyword evidence="4" id="KW-1185">Reference proteome</keyword>
<keyword evidence="1" id="KW-0175">Coiled coil</keyword>